<feature type="coiled-coil region" evidence="1">
    <location>
        <begin position="30"/>
        <end position="68"/>
    </location>
</feature>
<proteinExistence type="predicted"/>
<gene>
    <name evidence="2" type="ORF">ACJMK2_000976</name>
</gene>
<keyword evidence="3" id="KW-1185">Reference proteome</keyword>
<sequence>MKVQMKKLDDQLKQFAAITVLNLSKFVSDVNDLTLEIRTLKKVINDALDDLERRVIEEGNKIFNAEEKKTQQANHICKLHVTAIRNSHVVLESFSKYATQNQMFLLVKKITNQC</sequence>
<comment type="caution">
    <text evidence="2">The sequence shown here is derived from an EMBL/GenBank/DDBJ whole genome shotgun (WGS) entry which is preliminary data.</text>
</comment>
<reference evidence="2 3" key="1">
    <citation type="submission" date="2024-11" db="EMBL/GenBank/DDBJ databases">
        <title>Chromosome-level genome assembly of the freshwater bivalve Anodonta woodiana.</title>
        <authorList>
            <person name="Chen X."/>
        </authorList>
    </citation>
    <scope>NUCLEOTIDE SEQUENCE [LARGE SCALE GENOMIC DNA]</scope>
    <source>
        <strain evidence="2">MN2024</strain>
        <tissue evidence="2">Gills</tissue>
    </source>
</reference>
<name>A0ABD3XSK2_SINWO</name>
<dbReference type="Proteomes" id="UP001634394">
    <property type="component" value="Unassembled WGS sequence"/>
</dbReference>
<protein>
    <submittedName>
        <fullName evidence="2">Uncharacterized protein</fullName>
    </submittedName>
</protein>
<organism evidence="2 3">
    <name type="scientific">Sinanodonta woodiana</name>
    <name type="common">Chinese pond mussel</name>
    <name type="synonym">Anodonta woodiana</name>
    <dbReference type="NCBI Taxonomy" id="1069815"/>
    <lineage>
        <taxon>Eukaryota</taxon>
        <taxon>Metazoa</taxon>
        <taxon>Spiralia</taxon>
        <taxon>Lophotrochozoa</taxon>
        <taxon>Mollusca</taxon>
        <taxon>Bivalvia</taxon>
        <taxon>Autobranchia</taxon>
        <taxon>Heteroconchia</taxon>
        <taxon>Palaeoheterodonta</taxon>
        <taxon>Unionida</taxon>
        <taxon>Unionoidea</taxon>
        <taxon>Unionidae</taxon>
        <taxon>Unioninae</taxon>
        <taxon>Sinanodonta</taxon>
    </lineage>
</organism>
<dbReference type="AlphaFoldDB" id="A0ABD3XSK2"/>
<evidence type="ECO:0000313" key="3">
    <source>
        <dbReference type="Proteomes" id="UP001634394"/>
    </source>
</evidence>
<evidence type="ECO:0000256" key="1">
    <source>
        <dbReference type="SAM" id="Coils"/>
    </source>
</evidence>
<accession>A0ABD3XSK2</accession>
<keyword evidence="1" id="KW-0175">Coiled coil</keyword>
<evidence type="ECO:0000313" key="2">
    <source>
        <dbReference type="EMBL" id="KAL3888611.1"/>
    </source>
</evidence>
<dbReference type="EMBL" id="JBJQND010000001">
    <property type="protein sequence ID" value="KAL3888611.1"/>
    <property type="molecule type" value="Genomic_DNA"/>
</dbReference>